<dbReference type="PANTHER" id="PTHR43528:SF1">
    <property type="entry name" value="ALPHA-KETOGLUTARATE PERMEASE"/>
    <property type="match status" value="1"/>
</dbReference>
<dbReference type="PROSITE" id="PS50850">
    <property type="entry name" value="MFS"/>
    <property type="match status" value="1"/>
</dbReference>
<keyword evidence="7" id="KW-0769">Symport</keyword>
<reference evidence="14 15" key="1">
    <citation type="submission" date="2014-06" db="EMBL/GenBank/DDBJ databases">
        <authorList>
            <person name="Bishop-Lilly K.A."/>
            <person name="Broomall S.M."/>
            <person name="Chain P.S."/>
            <person name="Chertkov O."/>
            <person name="Coyne S.R."/>
            <person name="Daligault H.E."/>
            <person name="Davenport K.W."/>
            <person name="Erkkila T."/>
            <person name="Frey K.G."/>
            <person name="Gibbons H.S."/>
            <person name="Gu W."/>
            <person name="Jaissle J."/>
            <person name="Johnson S.L."/>
            <person name="Koroleva G.I."/>
            <person name="Ladner J.T."/>
            <person name="Lo C.-C."/>
            <person name="Minogue T.D."/>
            <person name="Munk C."/>
            <person name="Palacios G.F."/>
            <person name="Redden C.L."/>
            <person name="Rosenzweig C.N."/>
            <person name="Scholz M.B."/>
            <person name="Teshima H."/>
            <person name="Xu Y."/>
        </authorList>
    </citation>
    <scope>NUCLEOTIDE SEQUENCE [LARGE SCALE GENOMIC DNA]</scope>
    <source>
        <strain evidence="14 15">EO147</strain>
    </source>
</reference>
<dbReference type="InterPro" id="IPR004736">
    <property type="entry name" value="MHS_symport"/>
</dbReference>
<dbReference type="RefSeq" id="WP_010103859.1">
    <property type="nucleotide sequence ID" value="NZ_CP008726.1"/>
</dbReference>
<evidence type="ECO:0000256" key="6">
    <source>
        <dbReference type="ARBA" id="ARBA00022692"/>
    </source>
</evidence>
<feature type="transmembrane region" description="Helical" evidence="12">
    <location>
        <begin position="280"/>
        <end position="298"/>
    </location>
</feature>
<dbReference type="InterPro" id="IPR020846">
    <property type="entry name" value="MFS_dom"/>
</dbReference>
<keyword evidence="4" id="KW-1003">Cell membrane</keyword>
<feature type="transmembrane region" description="Helical" evidence="12">
    <location>
        <begin position="335"/>
        <end position="358"/>
    </location>
</feature>
<name>A0AAI8FPA6_9BURK</name>
<evidence type="ECO:0000256" key="2">
    <source>
        <dbReference type="ARBA" id="ARBA00008240"/>
    </source>
</evidence>
<evidence type="ECO:0000256" key="3">
    <source>
        <dbReference type="ARBA" id="ARBA00022448"/>
    </source>
</evidence>
<dbReference type="Proteomes" id="UP000029424">
    <property type="component" value="Chromosome 1"/>
</dbReference>
<dbReference type="Gene3D" id="1.20.1250.20">
    <property type="entry name" value="MFS general substrate transporter like domains"/>
    <property type="match status" value="2"/>
</dbReference>
<evidence type="ECO:0000256" key="5">
    <source>
        <dbReference type="ARBA" id="ARBA00022519"/>
    </source>
</evidence>
<feature type="transmembrane region" description="Helical" evidence="12">
    <location>
        <begin position="158"/>
        <end position="181"/>
    </location>
</feature>
<evidence type="ECO:0000256" key="10">
    <source>
        <dbReference type="ARBA" id="ARBA00058957"/>
    </source>
</evidence>
<feature type="transmembrane region" description="Helical" evidence="12">
    <location>
        <begin position="60"/>
        <end position="81"/>
    </location>
</feature>
<comment type="similarity">
    <text evidence="2">Belongs to the major facilitator superfamily. Metabolite:H+ Symporter (MHS) family (TC 2.A.1.6) family.</text>
</comment>
<dbReference type="EMBL" id="CP008726">
    <property type="protein sequence ID" value="AIO67617.1"/>
    <property type="molecule type" value="Genomic_DNA"/>
</dbReference>
<dbReference type="KEGG" id="bok:DM82_1229"/>
<organism evidence="14 15">
    <name type="scientific">Burkholderia oklahomensis</name>
    <dbReference type="NCBI Taxonomy" id="342113"/>
    <lineage>
        <taxon>Bacteria</taxon>
        <taxon>Pseudomonadati</taxon>
        <taxon>Pseudomonadota</taxon>
        <taxon>Betaproteobacteria</taxon>
        <taxon>Burkholderiales</taxon>
        <taxon>Burkholderiaceae</taxon>
        <taxon>Burkholderia</taxon>
        <taxon>pseudomallei group</taxon>
    </lineage>
</organism>
<proteinExistence type="inferred from homology"/>
<keyword evidence="9 12" id="KW-0472">Membrane</keyword>
<sequence>MNDQTAVAAVTRQDVRRRVLAIVGASSGNLVEWFDFYIYSFCALYFAPAFFPSGNTTTQLLNTAGVFAAGFLMRPIGGWLFGRIADKHGRRAAMMISVLMMCGGSLVIAVLPTYAQIGAFAPFLLLVARLFQGLSVGGEYGTSATYMSEVALKGRRGFFASFQYVTLIGGQLCALLVLVILQQTLSTAELKAWGWRIPFVVGAAAALISLYLRKSLDETSTSESRKAKDAGTIRGVWQHKGAFLTVIGFTAGGSLIFYTFTTYMQKYLVNTAGMHAKTASSVMTAALFVYMLMQPAFGALSDKIGRRMSMILFGTGAVIGTVPLMHALGGVTSPFAAFVLIVVALAIVSFYTSISGLIKAEMFPPEVRAMGVGLSYAVANAIFGGSAEYVALWFKSVGSESSFYWYVTVLCAISLVVSWRMRDPSKEGYLRHEP</sequence>
<feature type="transmembrane region" description="Helical" evidence="12">
    <location>
        <begin position="310"/>
        <end position="329"/>
    </location>
</feature>
<dbReference type="InterPro" id="IPR005829">
    <property type="entry name" value="Sugar_transporter_CS"/>
</dbReference>
<keyword evidence="3" id="KW-0813">Transport</keyword>
<dbReference type="SUPFAM" id="SSF103473">
    <property type="entry name" value="MFS general substrate transporter"/>
    <property type="match status" value="1"/>
</dbReference>
<gene>
    <name evidence="14" type="ORF">DM82_1229</name>
</gene>
<protein>
    <recommendedName>
        <fullName evidence="11">Alpha-ketoglutarate permease</fullName>
    </recommendedName>
</protein>
<feature type="transmembrane region" description="Helical" evidence="12">
    <location>
        <begin position="193"/>
        <end position="212"/>
    </location>
</feature>
<dbReference type="NCBIfam" id="NF007710">
    <property type="entry name" value="PRK10406.1"/>
    <property type="match status" value="1"/>
</dbReference>
<feature type="domain" description="Major facilitator superfamily (MFS) profile" evidence="13">
    <location>
        <begin position="21"/>
        <end position="426"/>
    </location>
</feature>
<dbReference type="Pfam" id="PF07690">
    <property type="entry name" value="MFS_1"/>
    <property type="match status" value="1"/>
</dbReference>
<comment type="function">
    <text evidence="10">Uptake of alpha-ketoglutarate across the boundary membrane with the concomitant import of a cation (symport system).</text>
</comment>
<dbReference type="PANTHER" id="PTHR43528">
    <property type="entry name" value="ALPHA-KETOGLUTARATE PERMEASE"/>
    <property type="match status" value="1"/>
</dbReference>
<evidence type="ECO:0000256" key="7">
    <source>
        <dbReference type="ARBA" id="ARBA00022847"/>
    </source>
</evidence>
<accession>A0AAI8FPA6</accession>
<keyword evidence="5" id="KW-0997">Cell inner membrane</keyword>
<dbReference type="InterPro" id="IPR011701">
    <property type="entry name" value="MFS"/>
</dbReference>
<dbReference type="InterPro" id="IPR051084">
    <property type="entry name" value="H+-coupled_symporters"/>
</dbReference>
<feature type="transmembrane region" description="Helical" evidence="12">
    <location>
        <begin position="370"/>
        <end position="391"/>
    </location>
</feature>
<dbReference type="AlphaFoldDB" id="A0AAI8FPA6"/>
<dbReference type="NCBIfam" id="TIGR00883">
    <property type="entry name" value="2A0106"/>
    <property type="match status" value="1"/>
</dbReference>
<dbReference type="PROSITE" id="PS00217">
    <property type="entry name" value="SUGAR_TRANSPORT_2"/>
    <property type="match status" value="1"/>
</dbReference>
<comment type="subcellular location">
    <subcellularLocation>
        <location evidence="1">Cell inner membrane</location>
        <topology evidence="1">Multi-pass membrane protein</topology>
    </subcellularLocation>
</comment>
<feature type="transmembrane region" description="Helical" evidence="12">
    <location>
        <begin position="241"/>
        <end position="260"/>
    </location>
</feature>
<feature type="transmembrane region" description="Helical" evidence="12">
    <location>
        <begin position="93"/>
        <end position="111"/>
    </location>
</feature>
<evidence type="ECO:0000256" key="11">
    <source>
        <dbReference type="ARBA" id="ARBA00069296"/>
    </source>
</evidence>
<evidence type="ECO:0000256" key="8">
    <source>
        <dbReference type="ARBA" id="ARBA00022989"/>
    </source>
</evidence>
<dbReference type="CDD" id="cd17367">
    <property type="entry name" value="MFS_KgtP"/>
    <property type="match status" value="1"/>
</dbReference>
<keyword evidence="15" id="KW-1185">Reference proteome</keyword>
<evidence type="ECO:0000256" key="1">
    <source>
        <dbReference type="ARBA" id="ARBA00004429"/>
    </source>
</evidence>
<dbReference type="InterPro" id="IPR036259">
    <property type="entry name" value="MFS_trans_sf"/>
</dbReference>
<dbReference type="GO" id="GO:0005886">
    <property type="term" value="C:plasma membrane"/>
    <property type="evidence" value="ECO:0007669"/>
    <property type="project" value="UniProtKB-SubCell"/>
</dbReference>
<evidence type="ECO:0000256" key="9">
    <source>
        <dbReference type="ARBA" id="ARBA00023136"/>
    </source>
</evidence>
<evidence type="ECO:0000313" key="14">
    <source>
        <dbReference type="EMBL" id="AIO67617.1"/>
    </source>
</evidence>
<feature type="transmembrane region" description="Helical" evidence="12">
    <location>
        <begin position="403"/>
        <end position="421"/>
    </location>
</feature>
<dbReference type="FunFam" id="1.20.1250.20:FF:000095">
    <property type="entry name" value="Alpha-ketoglutarate permease"/>
    <property type="match status" value="1"/>
</dbReference>
<evidence type="ECO:0000259" key="13">
    <source>
        <dbReference type="PROSITE" id="PS50850"/>
    </source>
</evidence>
<keyword evidence="6 12" id="KW-0812">Transmembrane</keyword>
<dbReference type="GO" id="GO:0015293">
    <property type="term" value="F:symporter activity"/>
    <property type="evidence" value="ECO:0007669"/>
    <property type="project" value="UniProtKB-KW"/>
</dbReference>
<evidence type="ECO:0000256" key="12">
    <source>
        <dbReference type="SAM" id="Phobius"/>
    </source>
</evidence>
<feature type="transmembrane region" description="Helical" evidence="12">
    <location>
        <begin position="117"/>
        <end position="137"/>
    </location>
</feature>
<evidence type="ECO:0000256" key="4">
    <source>
        <dbReference type="ARBA" id="ARBA00022475"/>
    </source>
</evidence>
<evidence type="ECO:0000313" key="15">
    <source>
        <dbReference type="Proteomes" id="UP000029424"/>
    </source>
</evidence>
<keyword evidence="8 12" id="KW-1133">Transmembrane helix</keyword>